<proteinExistence type="predicted"/>
<organism evidence="2 3">
    <name type="scientific">Nitzschia inconspicua</name>
    <dbReference type="NCBI Taxonomy" id="303405"/>
    <lineage>
        <taxon>Eukaryota</taxon>
        <taxon>Sar</taxon>
        <taxon>Stramenopiles</taxon>
        <taxon>Ochrophyta</taxon>
        <taxon>Bacillariophyta</taxon>
        <taxon>Bacillariophyceae</taxon>
        <taxon>Bacillariophycidae</taxon>
        <taxon>Bacillariales</taxon>
        <taxon>Bacillariaceae</taxon>
        <taxon>Nitzschia</taxon>
    </lineage>
</organism>
<gene>
    <name evidence="2" type="ORF">IV203_024258</name>
</gene>
<evidence type="ECO:0000256" key="1">
    <source>
        <dbReference type="SAM" id="Phobius"/>
    </source>
</evidence>
<dbReference type="EMBL" id="JAGRRH010000027">
    <property type="protein sequence ID" value="KAG7340715.1"/>
    <property type="molecule type" value="Genomic_DNA"/>
</dbReference>
<keyword evidence="1" id="KW-1133">Transmembrane helix</keyword>
<accession>A0A9K3KBN6</accession>
<dbReference type="Proteomes" id="UP000693970">
    <property type="component" value="Unassembled WGS sequence"/>
</dbReference>
<name>A0A9K3KBN6_9STRA</name>
<sequence length="563" mass="63400">MKSPASSLFTGKRCRSNLSITRAAWKWTFILVAMFIVIGYRLDWKAVESLDDMEGGDLHRISYRCNVTVEKLDSIYFASTDPTTITTGELPGYTGWARPEKTLAGYFGIQSVSSNTPTVGQAFTIAVLCEGHDDCQKDSARFFLRAYGPAVIPGTVVKGKIRHPGTYDIQFRFLDPGQYTVEVVLTFSTSPSIETFPLDGESQQPAYEGYLLPGFPLLITVHPKEEVATQGSHDLCQIDDLIVKHTTEAIHTARWKVTSRSNAAGYTGTTVNNPVSKQGYIENYNSIGINMEYQYMSGCNLLPISAFEGRLQGHRVFGRAQCQTISDDKKLHIIYIGDSVMRVQKDKLRALAGQTPNLELHFLPLHLGYRRNEILGPSNVRAYLKDIQQNYSNDTKVVLFNTGLHDIHQLCGAENTNDRKTYLNTTHVDSGKFSCTAEYKLILYDFLRTIHDFPADLKVFQTTTAAWPKYGNWGIGWEHNPQGMPLVSDFCETFNDIAFKVLKEWNSKNEQDKILIMDGYWVTYTRPDNREYGAIGNKLSHPGDEVLSTMARIWATLIVDKHC</sequence>
<reference evidence="2" key="1">
    <citation type="journal article" date="2021" name="Sci. Rep.">
        <title>Diploid genomic architecture of Nitzschia inconspicua, an elite biomass production diatom.</title>
        <authorList>
            <person name="Oliver A."/>
            <person name="Podell S."/>
            <person name="Pinowska A."/>
            <person name="Traller J.C."/>
            <person name="Smith S.R."/>
            <person name="McClure R."/>
            <person name="Beliaev A."/>
            <person name="Bohutskyi P."/>
            <person name="Hill E.A."/>
            <person name="Rabines A."/>
            <person name="Zheng H."/>
            <person name="Allen L.Z."/>
            <person name="Kuo A."/>
            <person name="Grigoriev I.V."/>
            <person name="Allen A.E."/>
            <person name="Hazlebeck D."/>
            <person name="Allen E.E."/>
        </authorList>
    </citation>
    <scope>NUCLEOTIDE SEQUENCE</scope>
    <source>
        <strain evidence="2">Hildebrandi</strain>
    </source>
</reference>
<evidence type="ECO:0000313" key="3">
    <source>
        <dbReference type="Proteomes" id="UP000693970"/>
    </source>
</evidence>
<keyword evidence="3" id="KW-1185">Reference proteome</keyword>
<dbReference type="AlphaFoldDB" id="A0A9K3KBN6"/>
<comment type="caution">
    <text evidence="2">The sequence shown here is derived from an EMBL/GenBank/DDBJ whole genome shotgun (WGS) entry which is preliminary data.</text>
</comment>
<dbReference type="OrthoDB" id="45213at2759"/>
<protein>
    <submittedName>
        <fullName evidence="2">Uncharacterized protein</fullName>
    </submittedName>
</protein>
<feature type="transmembrane region" description="Helical" evidence="1">
    <location>
        <begin position="23"/>
        <end position="42"/>
    </location>
</feature>
<evidence type="ECO:0000313" key="2">
    <source>
        <dbReference type="EMBL" id="KAG7340715.1"/>
    </source>
</evidence>
<keyword evidence="1" id="KW-0472">Membrane</keyword>
<keyword evidence="1" id="KW-0812">Transmembrane</keyword>
<reference evidence="2" key="2">
    <citation type="submission" date="2021-04" db="EMBL/GenBank/DDBJ databases">
        <authorList>
            <person name="Podell S."/>
        </authorList>
    </citation>
    <scope>NUCLEOTIDE SEQUENCE</scope>
    <source>
        <strain evidence="2">Hildebrandi</strain>
    </source>
</reference>